<sequence length="836" mass="95627">MLLISSGTSWMLEIFIAGVKELFMITNRSYSKQLRAVTSTRLFLCAKSDVPPPSHSSIQFCGNEACLRNEIDVLVLNISKYYLHSWYDKISPNDEFLNYLNSSINQTLVRLCTSISKVDKKKFSYILLQIYLNFFSHFVEAKKKSENFKKENFEMKHWAIKDNLTEWCYLQSLVSTLLDSFCPAECDRSLHSKYSPLLHVLVVEILTANIIHPLVKVLCDPSYLNMLLLKILLNCIKTNKEMSIPFEDKCPDTIHVLEGCYVNQPVILLPNEELSDDQVFEDYSKTGSANRLSVPDESCQIKENSLDFSVKKHSYGGMSDEFPSFVSSGIKSSSNINLSNHDFADSRIPEYDNCISATHETTIKRSRSADFIRQMPQLKALNEKDYNIILQSDSNKMLVTLKSDINSSNSIEQAEEAVEVEAPTLFTDVQIVDTFQQNEAGLVPYTLYCIQYTGIFHDTAKSSDLPHFVKQVVSIKRRFREFVALQSRLEDNQSLKTYLKGIKGPSKWLVLPFSNLDKKNIAERKIFLENYLKELCNSPAISQSAELQEFLAYGGGERMLFVRKATDASVPRIDKMLVRGVKGAFDIFRTALPNSPLDEENAPRVSFEDTLPDQRFQEHLLDYSSREPEIKEHVRNFMENSSFKFTPDDLKGSESISKRVSLLRNTHLKITECCHCPVLNANSFQEEESPFGNTVIELIAVALQLDETTLGYLFSIFKILCAPCINRFFVDKLDNVSEEHVIYILHLLHNFLWPIDEKSSEQSVKLGQDSIPNKIMKCFEVLLTDVRLLTMVPNLKTAAREKINLFLSSIQHEEANRCLLFHMFDVIIEVLCSEKI</sequence>
<dbReference type="InterPro" id="IPR003114">
    <property type="entry name" value="Phox_assoc"/>
</dbReference>
<dbReference type="AlphaFoldDB" id="A0A8X7CSY5"/>
<dbReference type="InterPro" id="IPR001683">
    <property type="entry name" value="PX_dom"/>
</dbReference>
<feature type="domain" description="PX" evidence="1">
    <location>
        <begin position="426"/>
        <end position="558"/>
    </location>
</feature>
<dbReference type="InterPro" id="IPR036871">
    <property type="entry name" value="PX_dom_sf"/>
</dbReference>
<dbReference type="SMART" id="SM00313">
    <property type="entry name" value="PXA"/>
    <property type="match status" value="1"/>
</dbReference>
<dbReference type="SUPFAM" id="SSF64268">
    <property type="entry name" value="PX domain"/>
    <property type="match status" value="1"/>
</dbReference>
<reference evidence="3" key="1">
    <citation type="submission" date="2020-08" db="EMBL/GenBank/DDBJ databases">
        <title>Multicomponent nature underlies the extraordinary mechanical properties of spider dragline silk.</title>
        <authorList>
            <person name="Kono N."/>
            <person name="Nakamura H."/>
            <person name="Mori M."/>
            <person name="Yoshida Y."/>
            <person name="Ohtoshi R."/>
            <person name="Malay A.D."/>
            <person name="Moran D.A.P."/>
            <person name="Tomita M."/>
            <person name="Numata K."/>
            <person name="Arakawa K."/>
        </authorList>
    </citation>
    <scope>NUCLEOTIDE SEQUENCE</scope>
</reference>
<evidence type="ECO:0000259" key="1">
    <source>
        <dbReference type="PROSITE" id="PS50195"/>
    </source>
</evidence>
<comment type="caution">
    <text evidence="3">The sequence shown here is derived from an EMBL/GenBank/DDBJ whole genome shotgun (WGS) entry which is preliminary data.</text>
</comment>
<evidence type="ECO:0000313" key="4">
    <source>
        <dbReference type="Proteomes" id="UP000886998"/>
    </source>
</evidence>
<accession>A0A8X7CSY5</accession>
<name>A0A8X7CSY5_9ARAC</name>
<proteinExistence type="predicted"/>
<dbReference type="PROSITE" id="PS50195">
    <property type="entry name" value="PX"/>
    <property type="match status" value="1"/>
</dbReference>
<evidence type="ECO:0000313" key="3">
    <source>
        <dbReference type="EMBL" id="GFY77495.1"/>
    </source>
</evidence>
<dbReference type="Gene3D" id="3.30.1520.10">
    <property type="entry name" value="Phox-like domain"/>
    <property type="match status" value="1"/>
</dbReference>
<dbReference type="PANTHER" id="PTHR22775:SF3">
    <property type="entry name" value="SORTING NEXIN-13"/>
    <property type="match status" value="1"/>
</dbReference>
<feature type="domain" description="PXA" evidence="2">
    <location>
        <begin position="64"/>
        <end position="236"/>
    </location>
</feature>
<evidence type="ECO:0000259" key="2">
    <source>
        <dbReference type="PROSITE" id="PS51207"/>
    </source>
</evidence>
<dbReference type="SMART" id="SM00312">
    <property type="entry name" value="PX"/>
    <property type="match status" value="1"/>
</dbReference>
<organism evidence="3 4">
    <name type="scientific">Trichonephila inaurata madagascariensis</name>
    <dbReference type="NCBI Taxonomy" id="2747483"/>
    <lineage>
        <taxon>Eukaryota</taxon>
        <taxon>Metazoa</taxon>
        <taxon>Ecdysozoa</taxon>
        <taxon>Arthropoda</taxon>
        <taxon>Chelicerata</taxon>
        <taxon>Arachnida</taxon>
        <taxon>Araneae</taxon>
        <taxon>Araneomorphae</taxon>
        <taxon>Entelegynae</taxon>
        <taxon>Araneoidea</taxon>
        <taxon>Nephilidae</taxon>
        <taxon>Trichonephila</taxon>
        <taxon>Trichonephila inaurata</taxon>
    </lineage>
</organism>
<dbReference type="Pfam" id="PF02194">
    <property type="entry name" value="PXA"/>
    <property type="match status" value="1"/>
</dbReference>
<gene>
    <name evidence="3" type="primary">SNX19</name>
    <name evidence="3" type="ORF">TNIN_123011</name>
</gene>
<dbReference type="OrthoDB" id="5582218at2759"/>
<dbReference type="Proteomes" id="UP000886998">
    <property type="component" value="Unassembled WGS sequence"/>
</dbReference>
<dbReference type="EMBL" id="BMAV01022480">
    <property type="protein sequence ID" value="GFY77495.1"/>
    <property type="molecule type" value="Genomic_DNA"/>
</dbReference>
<dbReference type="GO" id="GO:0035091">
    <property type="term" value="F:phosphatidylinositol binding"/>
    <property type="evidence" value="ECO:0007669"/>
    <property type="project" value="InterPro"/>
</dbReference>
<dbReference type="PANTHER" id="PTHR22775">
    <property type="entry name" value="SORTING NEXIN"/>
    <property type="match status" value="1"/>
</dbReference>
<protein>
    <submittedName>
        <fullName evidence="3">Sorting nexin-19</fullName>
    </submittedName>
</protein>
<keyword evidence="4" id="KW-1185">Reference proteome</keyword>
<dbReference type="Pfam" id="PF00787">
    <property type="entry name" value="PX"/>
    <property type="match status" value="1"/>
</dbReference>
<dbReference type="PROSITE" id="PS51207">
    <property type="entry name" value="PXA"/>
    <property type="match status" value="1"/>
</dbReference>